<dbReference type="InterPro" id="IPR002347">
    <property type="entry name" value="SDR_fam"/>
</dbReference>
<dbReference type="NCBIfam" id="NF005539">
    <property type="entry name" value="PRK07201.1"/>
    <property type="match status" value="1"/>
</dbReference>
<accession>A0ABN3V212</accession>
<keyword evidence="5" id="KW-1185">Reference proteome</keyword>
<evidence type="ECO:0000313" key="4">
    <source>
        <dbReference type="EMBL" id="GAA2775383.1"/>
    </source>
</evidence>
<keyword evidence="2" id="KW-0560">Oxidoreductase</keyword>
<organism evidence="4 5">
    <name type="scientific">Saccharopolyspora taberi</name>
    <dbReference type="NCBI Taxonomy" id="60895"/>
    <lineage>
        <taxon>Bacteria</taxon>
        <taxon>Bacillati</taxon>
        <taxon>Actinomycetota</taxon>
        <taxon>Actinomycetes</taxon>
        <taxon>Pseudonocardiales</taxon>
        <taxon>Pseudonocardiaceae</taxon>
        <taxon>Saccharopolyspora</taxon>
    </lineage>
</organism>
<dbReference type="EMBL" id="BAAAUX010000002">
    <property type="protein sequence ID" value="GAA2775383.1"/>
    <property type="molecule type" value="Genomic_DNA"/>
</dbReference>
<protein>
    <submittedName>
        <fullName evidence="4">SDR family oxidoreductase</fullName>
    </submittedName>
</protein>
<dbReference type="InterPro" id="IPR036291">
    <property type="entry name" value="NAD(P)-bd_dom_sf"/>
</dbReference>
<dbReference type="CDD" id="cd05233">
    <property type="entry name" value="SDR_c"/>
    <property type="match status" value="1"/>
</dbReference>
<dbReference type="PRINTS" id="PR00081">
    <property type="entry name" value="GDHRDH"/>
</dbReference>
<reference evidence="4 5" key="1">
    <citation type="journal article" date="2019" name="Int. J. Syst. Evol. Microbiol.">
        <title>The Global Catalogue of Microorganisms (GCM) 10K type strain sequencing project: providing services to taxonomists for standard genome sequencing and annotation.</title>
        <authorList>
            <consortium name="The Broad Institute Genomics Platform"/>
            <consortium name="The Broad Institute Genome Sequencing Center for Infectious Disease"/>
            <person name="Wu L."/>
            <person name="Ma J."/>
        </authorList>
    </citation>
    <scope>NUCLEOTIDE SEQUENCE [LARGE SCALE GENOMIC DNA]</scope>
    <source>
        <strain evidence="4 5">JCM 9383</strain>
    </source>
</reference>
<comment type="caution">
    <text evidence="4">The sequence shown here is derived from an EMBL/GenBank/DDBJ whole genome shotgun (WGS) entry which is preliminary data.</text>
</comment>
<evidence type="ECO:0000256" key="2">
    <source>
        <dbReference type="ARBA" id="ARBA00023002"/>
    </source>
</evidence>
<dbReference type="PANTHER" id="PTHR44196">
    <property type="entry name" value="DEHYDROGENASE/REDUCTASE SDR FAMILY MEMBER 7B"/>
    <property type="match status" value="1"/>
</dbReference>
<dbReference type="RefSeq" id="WP_344677617.1">
    <property type="nucleotide sequence ID" value="NZ_BAAAUX010000002.1"/>
</dbReference>
<feature type="domain" description="Ketoreductase" evidence="3">
    <location>
        <begin position="370"/>
        <end position="567"/>
    </location>
</feature>
<dbReference type="InterPro" id="IPR013120">
    <property type="entry name" value="FAR_NAD-bd"/>
</dbReference>
<dbReference type="InterPro" id="IPR057326">
    <property type="entry name" value="KR_dom"/>
</dbReference>
<dbReference type="SMART" id="SM00822">
    <property type="entry name" value="PKS_KR"/>
    <property type="match status" value="1"/>
</dbReference>
<evidence type="ECO:0000256" key="1">
    <source>
        <dbReference type="ARBA" id="ARBA00006484"/>
    </source>
</evidence>
<sequence length="658" mass="71613">MSRYFVTGATGFLGRRLVHRLVERPDCEVVHVLVRAQSRHRVAELFDSPRVVAVVGDLTADGLGIHPLPDPPDHVLHLGAIYDFTADDAEVRAVNVTGTRNVVAFAAATGARWLHHVSSIAVAGDHSGWFAESDFQLGQNLTSPYHETKFAAERIVREESAVAYRVYRPAVVVGDSGTGEMDKADGPYYFLPAISRLARLPSRIRLPGVVSGRTNIVPVDYVVAAMDHLIHADAAPGSTYHLAAPRSQPLHEVYNAFARAAGAPKMLPTPVPDSVRGLGRRTTNAIDRLPRGRAARHAVLSELGVPPQVLPHLHQQADFDTTATREALRGTGLEVPRFADYAGKLYDYWHHHLDPDRARCDHPRGRLHGRRVLITGASSGIGRATALEVARRGGIPLLVARRADRLDEVAAEVAGLGARAATYPCDLSDPGATDALVKQVLAEHDGVDMLVNNAGRSIRRSVQLATDRMHDYERTMALNYFAAVRLTLGLLDHMRQRRFGHVVNVTTQGLQAHTPRFSAYLASKAALEEFGRSAGRDTLADGITFSSVRLPLVRTEMAGETDAWRGFPHMSAKTAARYVVRALEERPEIVNVGMPPGTAAEIAARIAPRTIRAVAHLAGYQAMRESAPEARDTAHPGALPAVAGAVTRLFWRRLRSRG</sequence>
<dbReference type="Proteomes" id="UP001500979">
    <property type="component" value="Unassembled WGS sequence"/>
</dbReference>
<evidence type="ECO:0000313" key="5">
    <source>
        <dbReference type="Proteomes" id="UP001500979"/>
    </source>
</evidence>
<name>A0ABN3V212_9PSEU</name>
<dbReference type="Pfam" id="PF00106">
    <property type="entry name" value="adh_short"/>
    <property type="match status" value="1"/>
</dbReference>
<dbReference type="Pfam" id="PF07993">
    <property type="entry name" value="NAD_binding_4"/>
    <property type="match status" value="1"/>
</dbReference>
<dbReference type="PRINTS" id="PR00080">
    <property type="entry name" value="SDRFAMILY"/>
</dbReference>
<dbReference type="CDD" id="cd05263">
    <property type="entry name" value="MupV_like_SDR_e"/>
    <property type="match status" value="1"/>
</dbReference>
<dbReference type="SUPFAM" id="SSF51735">
    <property type="entry name" value="NAD(P)-binding Rossmann-fold domains"/>
    <property type="match status" value="2"/>
</dbReference>
<evidence type="ECO:0000259" key="3">
    <source>
        <dbReference type="SMART" id="SM00822"/>
    </source>
</evidence>
<comment type="similarity">
    <text evidence="1">Belongs to the short-chain dehydrogenases/reductases (SDR) family.</text>
</comment>
<gene>
    <name evidence="4" type="ORF">GCM10010470_04420</name>
</gene>
<dbReference type="InterPro" id="IPR057313">
    <property type="entry name" value="Maqu_2507-like"/>
</dbReference>
<dbReference type="PANTHER" id="PTHR44196:SF1">
    <property type="entry name" value="DEHYDROGENASE_REDUCTASE SDR FAMILY MEMBER 7B"/>
    <property type="match status" value="1"/>
</dbReference>
<proteinExistence type="inferred from homology"/>
<dbReference type="Gene3D" id="3.40.50.720">
    <property type="entry name" value="NAD(P)-binding Rossmann-like Domain"/>
    <property type="match status" value="2"/>
</dbReference>